<sequence length="62" mass="7472">MNKYWLYIAYVYLLLNILSKCNKIENNNNKVKNLTVYNNDIELLCINNKLTIYINSYMAKIY</sequence>
<organism evidence="2 3">
    <name type="scientific">Plasmodium falciparum (isolate Palo Alto / Uganda)</name>
    <dbReference type="NCBI Taxonomy" id="57270"/>
    <lineage>
        <taxon>Eukaryota</taxon>
        <taxon>Sar</taxon>
        <taxon>Alveolata</taxon>
        <taxon>Apicomplexa</taxon>
        <taxon>Aconoidasida</taxon>
        <taxon>Haemosporida</taxon>
        <taxon>Plasmodiidae</taxon>
        <taxon>Plasmodium</taxon>
        <taxon>Plasmodium (Laverania)</taxon>
    </lineage>
</organism>
<dbReference type="EMBL" id="KI927332">
    <property type="protein sequence ID" value="ETW55772.1"/>
    <property type="molecule type" value="Genomic_DNA"/>
</dbReference>
<proteinExistence type="predicted"/>
<dbReference type="Proteomes" id="UP000019103">
    <property type="component" value="Unassembled WGS sequence"/>
</dbReference>
<reference evidence="2 3" key="2">
    <citation type="submission" date="2013-02" db="EMBL/GenBank/DDBJ databases">
        <title>The Genome Sequence of Plasmodium falciparum Palo Alto/Uganda.</title>
        <authorList>
            <consortium name="The Broad Institute Genome Sequencing Platform"/>
            <consortium name="The Broad Institute Genome Sequencing Center for Infectious Disease"/>
            <person name="Neafsey D."/>
            <person name="Cheeseman I."/>
            <person name="Volkman S."/>
            <person name="Adams J."/>
            <person name="Walker B."/>
            <person name="Young S.K."/>
            <person name="Zeng Q."/>
            <person name="Gargeya S."/>
            <person name="Fitzgerald M."/>
            <person name="Haas B."/>
            <person name="Abouelleil A."/>
            <person name="Alvarado L."/>
            <person name="Arachchi H.M."/>
            <person name="Berlin A.M."/>
            <person name="Chapman S.B."/>
            <person name="Dewar J."/>
            <person name="Goldberg J."/>
            <person name="Griggs A."/>
            <person name="Gujja S."/>
            <person name="Hansen M."/>
            <person name="Howarth C."/>
            <person name="Imamovic A."/>
            <person name="Larimer J."/>
            <person name="McCowan C."/>
            <person name="Murphy C."/>
            <person name="Neiman D."/>
            <person name="Pearson M."/>
            <person name="Priest M."/>
            <person name="Roberts A."/>
            <person name="Saif S."/>
            <person name="Shea T."/>
            <person name="Sisk P."/>
            <person name="Sykes S."/>
            <person name="Wortman J."/>
            <person name="Nusbaum C."/>
            <person name="Birren B."/>
        </authorList>
    </citation>
    <scope>NUCLEOTIDE SEQUENCE [LARGE SCALE GENOMIC DNA]</scope>
    <source>
        <strain evidence="2 3">Palo Alto/Uganda</strain>
    </source>
</reference>
<protein>
    <submittedName>
        <fullName evidence="2">Uncharacterized protein</fullName>
    </submittedName>
</protein>
<evidence type="ECO:0000256" key="1">
    <source>
        <dbReference type="SAM" id="SignalP"/>
    </source>
</evidence>
<name>W4J2C8_PLAFP</name>
<gene>
    <name evidence="2" type="ORF">PFUGPA_02217</name>
</gene>
<feature type="chain" id="PRO_5004843540" evidence="1">
    <location>
        <begin position="22"/>
        <end position="62"/>
    </location>
</feature>
<evidence type="ECO:0000313" key="2">
    <source>
        <dbReference type="EMBL" id="ETW55772.1"/>
    </source>
</evidence>
<keyword evidence="1" id="KW-0732">Signal</keyword>
<accession>W4J2C8</accession>
<reference evidence="2 3" key="1">
    <citation type="submission" date="2013-02" db="EMBL/GenBank/DDBJ databases">
        <title>The Genome Annotation of Plasmodium falciparum Palo Alto/Uganda.</title>
        <authorList>
            <consortium name="The Broad Institute Genome Sequencing Platform"/>
            <consortium name="The Broad Institute Genome Sequencing Center for Infectious Disease"/>
            <person name="Neafsey D."/>
            <person name="Hoffman S."/>
            <person name="Volkman S."/>
            <person name="Rosenthal P."/>
            <person name="Walker B."/>
            <person name="Young S.K."/>
            <person name="Zeng Q."/>
            <person name="Gargeya S."/>
            <person name="Fitzgerald M."/>
            <person name="Haas B."/>
            <person name="Abouelleil A."/>
            <person name="Allen A.W."/>
            <person name="Alvarado L."/>
            <person name="Arachchi H.M."/>
            <person name="Berlin A.M."/>
            <person name="Chapman S.B."/>
            <person name="Gainer-Dewar J."/>
            <person name="Goldberg J."/>
            <person name="Griggs A."/>
            <person name="Gujja S."/>
            <person name="Hansen M."/>
            <person name="Howarth C."/>
            <person name="Imamovic A."/>
            <person name="Ireland A."/>
            <person name="Larimer J."/>
            <person name="McCowan C."/>
            <person name="Murphy C."/>
            <person name="Pearson M."/>
            <person name="Poon T.W."/>
            <person name="Priest M."/>
            <person name="Roberts A."/>
            <person name="Saif S."/>
            <person name="Shea T."/>
            <person name="Sisk P."/>
            <person name="Sykes S."/>
            <person name="Wortman J."/>
            <person name="Nusbaum C."/>
            <person name="Birren B."/>
        </authorList>
    </citation>
    <scope>NUCLEOTIDE SEQUENCE [LARGE SCALE GENOMIC DNA]</scope>
    <source>
        <strain evidence="2 3">Palo Alto/Uganda</strain>
    </source>
</reference>
<dbReference type="AlphaFoldDB" id="W4J2C8"/>
<evidence type="ECO:0000313" key="3">
    <source>
        <dbReference type="Proteomes" id="UP000019103"/>
    </source>
</evidence>
<feature type="signal peptide" evidence="1">
    <location>
        <begin position="1"/>
        <end position="21"/>
    </location>
</feature>